<keyword evidence="6" id="KW-0732">Signal</keyword>
<evidence type="ECO:0000256" key="12">
    <source>
        <dbReference type="PROSITE-ProRule" id="PRU01360"/>
    </source>
</evidence>
<evidence type="ECO:0000256" key="2">
    <source>
        <dbReference type="ARBA" id="ARBA00022448"/>
    </source>
</evidence>
<evidence type="ECO:0000259" key="14">
    <source>
        <dbReference type="Pfam" id="PF00593"/>
    </source>
</evidence>
<evidence type="ECO:0000256" key="8">
    <source>
        <dbReference type="ARBA" id="ARBA00023065"/>
    </source>
</evidence>
<sequence>MAGAVQAQQAVPNETVDPSDVDTTLYLDEQVVVGHRMKRLSLFRLPVTLSETPLTMAIVDSKALRDLNITDLLQINKTTAGIRIMNNYGGFHMFRARGMDGLVLLSNGIRDERAEIYSCAPTSSFVGVDRVEVIKGPSSALIGHSAIGGIINVLYSQPSARTSVDARIAVGSWNTYTAQVGATGALSPTVNFRLDYTGIQSDGWRDNTRRSNNVYAALDFRPNDRNKFSFSALAYDNRVHTDPGIPRFQNDIFDENGNKVYSKGDIPTGIDLAKTSLTYVNDHLNDKHISSTNIWEHNLSENWLLRDVLGFSYNTLSYLQSEEFSHLTSKTPGRYKHYYMNGDEKVYISVDSILREPFHFDYDNYYAGNQLSVQGQFEALGMRHLASFGYDFSYMSLKRWQGQVFSGPAISTVMSIRNPISNPGYLDEKFSQIVDFIEYYHSLAAFDQINVTDRLAAMLALRYNMFRRNITTSKSDNRVVTEKGEPAILIDNAPTFKVGLVYELTPGSRIYASVSNSFRPVRTVGDNNYVYLDNKGRTITPNSTGKVYAPERGMQYEAGIHSRIGSLLALELAGFHIEKSNIVQKFGKNADGKSVIGQVGTVHSDGFEIDATLTPSPYIDLRAGYTLTLAKVGEYSSTEFAKAAFKGNYLPYSPVHTAFGWLFLNNNSERHLFRLGLGFDYASESYADLANEMRFDPAFVANAMVSYRYNKFWTLQLNADNLFDKRYAKAAENTIQWLPEPGRNITVSAIFHM</sequence>
<organism evidence="16 17">
    <name type="scientific">Tannerella sp. oral taxon BU063 isolate Cell 2</name>
    <dbReference type="NCBI Taxonomy" id="1411148"/>
    <lineage>
        <taxon>Bacteria</taxon>
        <taxon>Pseudomonadati</taxon>
        <taxon>Bacteroidota</taxon>
        <taxon>Bacteroidia</taxon>
        <taxon>Bacteroidales</taxon>
        <taxon>Tannerellaceae</taxon>
        <taxon>Tannerella</taxon>
    </lineage>
</organism>
<keyword evidence="9 13" id="KW-0798">TonB box</keyword>
<evidence type="ECO:0008006" key="18">
    <source>
        <dbReference type="Google" id="ProtNLM"/>
    </source>
</evidence>
<dbReference type="InterPro" id="IPR037066">
    <property type="entry name" value="Plug_dom_sf"/>
</dbReference>
<proteinExistence type="inferred from homology"/>
<dbReference type="InterPro" id="IPR000531">
    <property type="entry name" value="Beta-barrel_TonB"/>
</dbReference>
<evidence type="ECO:0000259" key="15">
    <source>
        <dbReference type="Pfam" id="PF07715"/>
    </source>
</evidence>
<dbReference type="GO" id="GO:0009279">
    <property type="term" value="C:cell outer membrane"/>
    <property type="evidence" value="ECO:0007669"/>
    <property type="project" value="UniProtKB-SubCell"/>
</dbReference>
<dbReference type="GO" id="GO:0015344">
    <property type="term" value="F:siderophore uptake transmembrane transporter activity"/>
    <property type="evidence" value="ECO:0007669"/>
    <property type="project" value="TreeGrafter"/>
</dbReference>
<feature type="domain" description="TonB-dependent receptor plug" evidence="15">
    <location>
        <begin position="49"/>
        <end position="150"/>
    </location>
</feature>
<dbReference type="InterPro" id="IPR012910">
    <property type="entry name" value="Plug_dom"/>
</dbReference>
<keyword evidence="5 12" id="KW-0812">Transmembrane</keyword>
<reference evidence="16 17" key="1">
    <citation type="submission" date="2013-11" db="EMBL/GenBank/DDBJ databases">
        <title>Single cell genomics of uncultured Tannerella BU063 (oral taxon 286).</title>
        <authorList>
            <person name="Beall C.J."/>
            <person name="Campbell A.G."/>
            <person name="Griffen A.L."/>
            <person name="Podar M."/>
            <person name="Leys E.J."/>
        </authorList>
    </citation>
    <scope>NUCLEOTIDE SEQUENCE [LARGE SCALE GENOMIC DNA]</scope>
    <source>
        <strain evidence="16">Cell 2</strain>
    </source>
</reference>
<dbReference type="SUPFAM" id="SSF56935">
    <property type="entry name" value="Porins"/>
    <property type="match status" value="1"/>
</dbReference>
<evidence type="ECO:0000256" key="10">
    <source>
        <dbReference type="ARBA" id="ARBA00023136"/>
    </source>
</evidence>
<dbReference type="EMBL" id="AYUF01000489">
    <property type="protein sequence ID" value="ETK01242.1"/>
    <property type="molecule type" value="Genomic_DNA"/>
</dbReference>
<dbReference type="InterPro" id="IPR039426">
    <property type="entry name" value="TonB-dep_rcpt-like"/>
</dbReference>
<dbReference type="InterPro" id="IPR036942">
    <property type="entry name" value="Beta-barrel_TonB_sf"/>
</dbReference>
<gene>
    <name evidence="16" type="ORF">N425_10870</name>
</gene>
<dbReference type="PROSITE" id="PS52016">
    <property type="entry name" value="TONB_DEPENDENT_REC_3"/>
    <property type="match status" value="1"/>
</dbReference>
<keyword evidence="2 12" id="KW-0813">Transport</keyword>
<accession>W2C450</accession>
<dbReference type="Pfam" id="PF07715">
    <property type="entry name" value="Plug"/>
    <property type="match status" value="1"/>
</dbReference>
<evidence type="ECO:0000313" key="17">
    <source>
        <dbReference type="Proteomes" id="UP000018837"/>
    </source>
</evidence>
<evidence type="ECO:0000256" key="3">
    <source>
        <dbReference type="ARBA" id="ARBA00022452"/>
    </source>
</evidence>
<evidence type="ECO:0000256" key="7">
    <source>
        <dbReference type="ARBA" id="ARBA00023004"/>
    </source>
</evidence>
<dbReference type="Gene3D" id="2.170.130.10">
    <property type="entry name" value="TonB-dependent receptor, plug domain"/>
    <property type="match status" value="1"/>
</dbReference>
<feature type="domain" description="TonB-dependent receptor-like beta-barrel" evidence="14">
    <location>
        <begin position="236"/>
        <end position="722"/>
    </location>
</feature>
<comment type="similarity">
    <text evidence="12 13">Belongs to the TonB-dependent receptor family.</text>
</comment>
<dbReference type="AlphaFoldDB" id="W2C450"/>
<evidence type="ECO:0000256" key="5">
    <source>
        <dbReference type="ARBA" id="ARBA00022692"/>
    </source>
</evidence>
<dbReference type="PANTHER" id="PTHR32552">
    <property type="entry name" value="FERRICHROME IRON RECEPTOR-RELATED"/>
    <property type="match status" value="1"/>
</dbReference>
<evidence type="ECO:0000256" key="9">
    <source>
        <dbReference type="ARBA" id="ARBA00023077"/>
    </source>
</evidence>
<evidence type="ECO:0000256" key="13">
    <source>
        <dbReference type="RuleBase" id="RU003357"/>
    </source>
</evidence>
<keyword evidence="7" id="KW-0408">Iron</keyword>
<evidence type="ECO:0000256" key="1">
    <source>
        <dbReference type="ARBA" id="ARBA00004571"/>
    </source>
</evidence>
<evidence type="ECO:0000256" key="4">
    <source>
        <dbReference type="ARBA" id="ARBA00022496"/>
    </source>
</evidence>
<comment type="caution">
    <text evidence="16">The sequence shown here is derived from an EMBL/GenBank/DDBJ whole genome shotgun (WGS) entry which is preliminary data.</text>
</comment>
<dbReference type="Gene3D" id="2.40.170.20">
    <property type="entry name" value="TonB-dependent receptor, beta-barrel domain"/>
    <property type="match status" value="1"/>
</dbReference>
<keyword evidence="3 12" id="KW-1134">Transmembrane beta strand</keyword>
<keyword evidence="11 12" id="KW-0998">Cell outer membrane</keyword>
<comment type="subcellular location">
    <subcellularLocation>
        <location evidence="1 12">Cell outer membrane</location>
        <topology evidence="1 12">Multi-pass membrane protein</topology>
    </subcellularLocation>
</comment>
<evidence type="ECO:0000313" key="16">
    <source>
        <dbReference type="EMBL" id="ETK01242.1"/>
    </source>
</evidence>
<keyword evidence="10 12" id="KW-0472">Membrane</keyword>
<evidence type="ECO:0000256" key="6">
    <source>
        <dbReference type="ARBA" id="ARBA00022729"/>
    </source>
</evidence>
<dbReference type="Proteomes" id="UP000018837">
    <property type="component" value="Unassembled WGS sequence"/>
</dbReference>
<dbReference type="PATRIC" id="fig|1411148.3.peg.1766"/>
<keyword evidence="8" id="KW-0406">Ion transport</keyword>
<keyword evidence="4" id="KW-0410">Iron transport</keyword>
<dbReference type="Pfam" id="PF00593">
    <property type="entry name" value="TonB_dep_Rec_b-barrel"/>
    <property type="match status" value="1"/>
</dbReference>
<protein>
    <recommendedName>
        <fullName evidence="18">TonB-denpendent receptor</fullName>
    </recommendedName>
</protein>
<evidence type="ECO:0000256" key="11">
    <source>
        <dbReference type="ARBA" id="ARBA00023237"/>
    </source>
</evidence>
<name>W2C450_9BACT</name>
<dbReference type="CDD" id="cd01347">
    <property type="entry name" value="ligand_gated_channel"/>
    <property type="match status" value="1"/>
</dbReference>
<dbReference type="PANTHER" id="PTHR32552:SF68">
    <property type="entry name" value="FERRICHROME OUTER MEMBRANE TRANSPORTER_PHAGE RECEPTOR"/>
    <property type="match status" value="1"/>
</dbReference>